<dbReference type="AlphaFoldDB" id="A0A8H3V9W5"/>
<name>A0A8H3V9W5_VENIN</name>
<feature type="region of interest" description="Disordered" evidence="1">
    <location>
        <begin position="124"/>
        <end position="176"/>
    </location>
</feature>
<dbReference type="Proteomes" id="UP000433883">
    <property type="component" value="Unassembled WGS sequence"/>
</dbReference>
<evidence type="ECO:0000256" key="1">
    <source>
        <dbReference type="SAM" id="MobiDB-lite"/>
    </source>
</evidence>
<reference evidence="2 3" key="1">
    <citation type="submission" date="2019-11" db="EMBL/GenBank/DDBJ databases">
        <title>Venturia inaequalis Genome Resource.</title>
        <authorList>
            <person name="Lichtner F.J."/>
        </authorList>
    </citation>
    <scope>NUCLEOTIDE SEQUENCE [LARGE SCALE GENOMIC DNA]</scope>
    <source>
        <strain evidence="2">Bline_iso_100314</strain>
    </source>
</reference>
<feature type="compositionally biased region" description="Polar residues" evidence="1">
    <location>
        <begin position="134"/>
        <end position="176"/>
    </location>
</feature>
<gene>
    <name evidence="2" type="ORF">BLS_004690</name>
</gene>
<dbReference type="EMBL" id="WNWQ01000031">
    <property type="protein sequence ID" value="KAE9983268.1"/>
    <property type="molecule type" value="Genomic_DNA"/>
</dbReference>
<accession>A0A8H3V9W5</accession>
<protein>
    <submittedName>
        <fullName evidence="2">Uncharacterized protein</fullName>
    </submittedName>
</protein>
<sequence>MDHPVRYGITMGEVYSDSEFQDFYHLDEKQVGQIMPQFRDGGNDFHDKVGRIETLCPWKYMFYDENGRATIPAAPTYTVSRPQRRWDPDAPRKQKPMPKSKDTNVKLVLQETTPIPTWAQVAKQALPLRDRKTPSLTPDNSSEDSSGSHPTTPELTFTQGGGVTQKTSISEARLSS</sequence>
<comment type="caution">
    <text evidence="2">The sequence shown here is derived from an EMBL/GenBank/DDBJ whole genome shotgun (WGS) entry which is preliminary data.</text>
</comment>
<feature type="region of interest" description="Disordered" evidence="1">
    <location>
        <begin position="73"/>
        <end position="105"/>
    </location>
</feature>
<proteinExistence type="predicted"/>
<organism evidence="2 3">
    <name type="scientific">Venturia inaequalis</name>
    <name type="common">Apple scab fungus</name>
    <dbReference type="NCBI Taxonomy" id="5025"/>
    <lineage>
        <taxon>Eukaryota</taxon>
        <taxon>Fungi</taxon>
        <taxon>Dikarya</taxon>
        <taxon>Ascomycota</taxon>
        <taxon>Pezizomycotina</taxon>
        <taxon>Dothideomycetes</taxon>
        <taxon>Pleosporomycetidae</taxon>
        <taxon>Venturiales</taxon>
        <taxon>Venturiaceae</taxon>
        <taxon>Venturia</taxon>
    </lineage>
</organism>
<evidence type="ECO:0000313" key="2">
    <source>
        <dbReference type="EMBL" id="KAE9983268.1"/>
    </source>
</evidence>
<evidence type="ECO:0000313" key="3">
    <source>
        <dbReference type="Proteomes" id="UP000433883"/>
    </source>
</evidence>